<sequence length="102" mass="11655">MNKKEAQALCFNHMHRYVSVTMSDGAMFDGIVEHVDEDQLYLAVPVGNVDHEAMRAFAPYPYGGYPYGYPYPYPGYGFPRRRFVRQVLPLAGLLALSLLPYY</sequence>
<keyword evidence="2" id="KW-1185">Reference proteome</keyword>
<name>A0ABY3SMI2_9BACL</name>
<dbReference type="RefSeq" id="WP_235121645.1">
    <property type="nucleotide sequence ID" value="NZ_CP090978.1"/>
</dbReference>
<reference evidence="1 2" key="1">
    <citation type="journal article" date="2024" name="Int. J. Syst. Evol. Microbiol.">
        <title>Paenibacillus hexagrammi sp. nov., a novel bacterium isolated from the gut content of Hexagrammos agrammus.</title>
        <authorList>
            <person name="Jung H.K."/>
            <person name="Kim D.G."/>
            <person name="Zin H."/>
            <person name="Park J."/>
            <person name="Jung H."/>
            <person name="Kim Y.O."/>
            <person name="Kong H.J."/>
            <person name="Kim J.W."/>
            <person name="Kim Y.S."/>
        </authorList>
    </citation>
    <scope>NUCLEOTIDE SEQUENCE [LARGE SCALE GENOMIC DNA]</scope>
    <source>
        <strain evidence="1 2">YPD9-1</strain>
    </source>
</reference>
<protein>
    <recommendedName>
        <fullName evidence="3">Phosphatidylinositol kinase</fullName>
    </recommendedName>
</protein>
<organism evidence="1 2">
    <name type="scientific">Paenibacillus hexagrammi</name>
    <dbReference type="NCBI Taxonomy" id="2908839"/>
    <lineage>
        <taxon>Bacteria</taxon>
        <taxon>Bacillati</taxon>
        <taxon>Bacillota</taxon>
        <taxon>Bacilli</taxon>
        <taxon>Bacillales</taxon>
        <taxon>Paenibacillaceae</taxon>
        <taxon>Paenibacillus</taxon>
    </lineage>
</organism>
<evidence type="ECO:0000313" key="1">
    <source>
        <dbReference type="EMBL" id="UJF35072.1"/>
    </source>
</evidence>
<proteinExistence type="predicted"/>
<accession>A0ABY3SMI2</accession>
<gene>
    <name evidence="1" type="ORF">L0M14_08000</name>
</gene>
<dbReference type="EMBL" id="CP090978">
    <property type="protein sequence ID" value="UJF35072.1"/>
    <property type="molecule type" value="Genomic_DNA"/>
</dbReference>
<dbReference type="Proteomes" id="UP001649230">
    <property type="component" value="Chromosome"/>
</dbReference>
<evidence type="ECO:0000313" key="2">
    <source>
        <dbReference type="Proteomes" id="UP001649230"/>
    </source>
</evidence>
<evidence type="ECO:0008006" key="3">
    <source>
        <dbReference type="Google" id="ProtNLM"/>
    </source>
</evidence>